<evidence type="ECO:0000259" key="7">
    <source>
        <dbReference type="PROSITE" id="PS50850"/>
    </source>
</evidence>
<evidence type="ECO:0000256" key="1">
    <source>
        <dbReference type="ARBA" id="ARBA00004141"/>
    </source>
</evidence>
<dbReference type="PANTHER" id="PTHR19432">
    <property type="entry name" value="SUGAR TRANSPORTER"/>
    <property type="match status" value="1"/>
</dbReference>
<name>A0AAD5TVN1_9FUNG</name>
<dbReference type="PROSITE" id="PS50850">
    <property type="entry name" value="MFS"/>
    <property type="match status" value="1"/>
</dbReference>
<keyword evidence="3 6" id="KW-0812">Transmembrane</keyword>
<evidence type="ECO:0000256" key="5">
    <source>
        <dbReference type="ARBA" id="ARBA00023136"/>
    </source>
</evidence>
<dbReference type="InterPro" id="IPR011701">
    <property type="entry name" value="MFS"/>
</dbReference>
<feature type="transmembrane region" description="Helical" evidence="6">
    <location>
        <begin position="12"/>
        <end position="31"/>
    </location>
</feature>
<keyword evidence="9" id="KW-1185">Reference proteome</keyword>
<feature type="transmembrane region" description="Helical" evidence="6">
    <location>
        <begin position="86"/>
        <end position="105"/>
    </location>
</feature>
<keyword evidence="4 6" id="KW-1133">Transmembrane helix</keyword>
<comment type="subcellular location">
    <subcellularLocation>
        <location evidence="1">Membrane</location>
        <topology evidence="1">Multi-pass membrane protein</topology>
    </subcellularLocation>
</comment>
<evidence type="ECO:0000313" key="9">
    <source>
        <dbReference type="Proteomes" id="UP001211065"/>
    </source>
</evidence>
<dbReference type="PANTHER" id="PTHR19432:SF26">
    <property type="entry name" value="MAJOR FACILITATOR SUPERFAMILY (MFS) PROFILE DOMAIN-CONTAINING PROTEIN"/>
    <property type="match status" value="1"/>
</dbReference>
<dbReference type="Proteomes" id="UP001211065">
    <property type="component" value="Unassembled WGS sequence"/>
</dbReference>
<dbReference type="Pfam" id="PF07690">
    <property type="entry name" value="MFS_1"/>
    <property type="match status" value="1"/>
</dbReference>
<evidence type="ECO:0000256" key="6">
    <source>
        <dbReference type="SAM" id="Phobius"/>
    </source>
</evidence>
<evidence type="ECO:0000313" key="8">
    <source>
        <dbReference type="EMBL" id="KAJ3199850.1"/>
    </source>
</evidence>
<dbReference type="InterPro" id="IPR036259">
    <property type="entry name" value="MFS_trans_sf"/>
</dbReference>
<dbReference type="SUPFAM" id="SSF103473">
    <property type="entry name" value="MFS general substrate transporter"/>
    <property type="match status" value="1"/>
</dbReference>
<dbReference type="AlphaFoldDB" id="A0AAD5TVN1"/>
<dbReference type="GO" id="GO:0016020">
    <property type="term" value="C:membrane"/>
    <property type="evidence" value="ECO:0007669"/>
    <property type="project" value="UniProtKB-SubCell"/>
</dbReference>
<dbReference type="Gene3D" id="1.20.1250.20">
    <property type="entry name" value="MFS general substrate transporter like domains"/>
    <property type="match status" value="1"/>
</dbReference>
<feature type="non-terminal residue" evidence="8">
    <location>
        <position position="166"/>
    </location>
</feature>
<keyword evidence="2" id="KW-0813">Transport</keyword>
<protein>
    <recommendedName>
        <fullName evidence="7">Major facilitator superfamily (MFS) profile domain-containing protein</fullName>
    </recommendedName>
</protein>
<comment type="caution">
    <text evidence="8">The sequence shown here is derived from an EMBL/GenBank/DDBJ whole genome shotgun (WGS) entry which is preliminary data.</text>
</comment>
<organism evidence="8 9">
    <name type="scientific">Clydaea vesicula</name>
    <dbReference type="NCBI Taxonomy" id="447962"/>
    <lineage>
        <taxon>Eukaryota</taxon>
        <taxon>Fungi</taxon>
        <taxon>Fungi incertae sedis</taxon>
        <taxon>Chytridiomycota</taxon>
        <taxon>Chytridiomycota incertae sedis</taxon>
        <taxon>Chytridiomycetes</taxon>
        <taxon>Lobulomycetales</taxon>
        <taxon>Lobulomycetaceae</taxon>
        <taxon>Clydaea</taxon>
    </lineage>
</organism>
<evidence type="ECO:0000256" key="3">
    <source>
        <dbReference type="ARBA" id="ARBA00022692"/>
    </source>
</evidence>
<keyword evidence="5 6" id="KW-0472">Membrane</keyword>
<feature type="transmembrane region" description="Helical" evidence="6">
    <location>
        <begin position="111"/>
        <end position="131"/>
    </location>
</feature>
<evidence type="ECO:0000256" key="4">
    <source>
        <dbReference type="ARBA" id="ARBA00022989"/>
    </source>
</evidence>
<dbReference type="GO" id="GO:0008506">
    <property type="term" value="F:sucrose:proton symporter activity"/>
    <property type="evidence" value="ECO:0007669"/>
    <property type="project" value="TreeGrafter"/>
</dbReference>
<accession>A0AAD5TVN1</accession>
<feature type="transmembrane region" description="Helical" evidence="6">
    <location>
        <begin position="51"/>
        <end position="74"/>
    </location>
</feature>
<reference evidence="8" key="1">
    <citation type="submission" date="2020-05" db="EMBL/GenBank/DDBJ databases">
        <title>Phylogenomic resolution of chytrid fungi.</title>
        <authorList>
            <person name="Stajich J.E."/>
            <person name="Amses K."/>
            <person name="Simmons R."/>
            <person name="Seto K."/>
            <person name="Myers J."/>
            <person name="Bonds A."/>
            <person name="Quandt C.A."/>
            <person name="Barry K."/>
            <person name="Liu P."/>
            <person name="Grigoriev I."/>
            <person name="Longcore J.E."/>
            <person name="James T.Y."/>
        </authorList>
    </citation>
    <scope>NUCLEOTIDE SEQUENCE</scope>
    <source>
        <strain evidence="8">JEL0476</strain>
    </source>
</reference>
<proteinExistence type="predicted"/>
<evidence type="ECO:0000256" key="2">
    <source>
        <dbReference type="ARBA" id="ARBA00022448"/>
    </source>
</evidence>
<feature type="domain" description="Major facilitator superfamily (MFS) profile" evidence="7">
    <location>
        <begin position="1"/>
        <end position="166"/>
    </location>
</feature>
<sequence>MVTVDSSSSKFSIYLYCALLALPWIGVQTIWNTEFAVLSPTLKEFGLSDAISTLAWIAGPITGFFTAPFVGSYSDRSTFKFGRRRPFIILGLALTILFSLLFAFANNFGTAARLPVAFISFVCLDVTINIIQTPLRALGSDLAPQGYQETVQLFASVFQGLGGIIA</sequence>
<gene>
    <name evidence="8" type="ORF">HK099_002985</name>
</gene>
<dbReference type="InterPro" id="IPR020846">
    <property type="entry name" value="MFS_dom"/>
</dbReference>
<dbReference type="EMBL" id="JADGJW010002023">
    <property type="protein sequence ID" value="KAJ3199850.1"/>
    <property type="molecule type" value="Genomic_DNA"/>
</dbReference>